<proteinExistence type="predicted"/>
<evidence type="ECO:0000313" key="2">
    <source>
        <dbReference type="EMBL" id="AWT26408.1"/>
    </source>
</evidence>
<reference evidence="3" key="1">
    <citation type="submission" date="2017-11" db="EMBL/GenBank/DDBJ databases">
        <title>Otitis media/interna in a cat caused by the recently described species Corynebacterium provencense.</title>
        <authorList>
            <person name="Kittl S."/>
            <person name="Brodard I."/>
            <person name="Rychener L."/>
            <person name="Jores J."/>
            <person name="Roosje P."/>
            <person name="Gobeli Brawand S."/>
        </authorList>
    </citation>
    <scope>NUCLEOTIDE SEQUENCE [LARGE SCALE GENOMIC DNA]</scope>
    <source>
        <strain evidence="3">17KM38</strain>
    </source>
</reference>
<sequence length="165" mass="17531">MNGGEESAVFVVNVPGDMRVIPFVVMLPLWVMVLAVREWSLVLVAAVVLVCLIVLLFFAVVRVRVGGGTVEITGPFYRRRIPVDHIGSVTVAPDDGMNHGLVNWPVIGRATSPEGVRLNLGGSAAVRVTTVTGERYTVVFPTDADALACRDAVAGMTANPSHPVV</sequence>
<keyword evidence="1" id="KW-1133">Transmembrane helix</keyword>
<name>A0A2Z3YPB1_9CORY</name>
<feature type="transmembrane region" description="Helical" evidence="1">
    <location>
        <begin position="41"/>
        <end position="61"/>
    </location>
</feature>
<keyword evidence="3" id="KW-1185">Reference proteome</keyword>
<evidence type="ECO:0000256" key="1">
    <source>
        <dbReference type="SAM" id="Phobius"/>
    </source>
</evidence>
<keyword evidence="1" id="KW-0472">Membrane</keyword>
<dbReference type="KEGG" id="cpre:Csp1_16240"/>
<keyword evidence="1" id="KW-0812">Transmembrane</keyword>
<feature type="transmembrane region" description="Helical" evidence="1">
    <location>
        <begin position="20"/>
        <end position="36"/>
    </location>
</feature>
<dbReference type="AlphaFoldDB" id="A0A2Z3YPB1"/>
<protein>
    <recommendedName>
        <fullName evidence="4">DUF3093 domain-containing protein</fullName>
    </recommendedName>
</protein>
<dbReference type="OrthoDB" id="5149850at2"/>
<evidence type="ECO:0008006" key="4">
    <source>
        <dbReference type="Google" id="ProtNLM"/>
    </source>
</evidence>
<accession>A0A2Z3YPB1</accession>
<gene>
    <name evidence="2" type="ORF">Csp1_16240</name>
</gene>
<dbReference type="STRING" id="1737425.GCA_900049755_02549"/>
<dbReference type="EMBL" id="CP024988">
    <property type="protein sequence ID" value="AWT26408.1"/>
    <property type="molecule type" value="Genomic_DNA"/>
</dbReference>
<evidence type="ECO:0000313" key="3">
    <source>
        <dbReference type="Proteomes" id="UP000247696"/>
    </source>
</evidence>
<dbReference type="Proteomes" id="UP000247696">
    <property type="component" value="Chromosome"/>
</dbReference>
<organism evidence="2 3">
    <name type="scientific">Corynebacterium provencense</name>
    <dbReference type="NCBI Taxonomy" id="1737425"/>
    <lineage>
        <taxon>Bacteria</taxon>
        <taxon>Bacillati</taxon>
        <taxon>Actinomycetota</taxon>
        <taxon>Actinomycetes</taxon>
        <taxon>Mycobacteriales</taxon>
        <taxon>Corynebacteriaceae</taxon>
        <taxon>Corynebacterium</taxon>
    </lineage>
</organism>